<dbReference type="SUPFAM" id="SSF51419">
    <property type="entry name" value="PLP-binding barrel"/>
    <property type="match status" value="1"/>
</dbReference>
<organism evidence="6 7">
    <name type="scientific">Gryllotalpicola reticulitermitis</name>
    <dbReference type="NCBI Taxonomy" id="1184153"/>
    <lineage>
        <taxon>Bacteria</taxon>
        <taxon>Bacillati</taxon>
        <taxon>Actinomycetota</taxon>
        <taxon>Actinomycetes</taxon>
        <taxon>Micrococcales</taxon>
        <taxon>Microbacteriaceae</taxon>
        <taxon>Gryllotalpicola</taxon>
    </lineage>
</organism>
<dbReference type="InterPro" id="IPR009006">
    <property type="entry name" value="Ala_racemase/Decarboxylase_C"/>
</dbReference>
<comment type="pathway">
    <text evidence="4">Amino-acid biosynthesis; D-alanine biosynthesis; D-alanine from L-alanine: step 1/1.</text>
</comment>
<feature type="binding site" evidence="4">
    <location>
        <position position="141"/>
    </location>
    <ligand>
        <name>substrate</name>
    </ligand>
</feature>
<reference evidence="7" key="1">
    <citation type="journal article" date="2019" name="Int. J. Syst. Evol. Microbiol.">
        <title>The Global Catalogue of Microorganisms (GCM) 10K type strain sequencing project: providing services to taxonomists for standard genome sequencing and annotation.</title>
        <authorList>
            <consortium name="The Broad Institute Genomics Platform"/>
            <consortium name="The Broad Institute Genome Sequencing Center for Infectious Disease"/>
            <person name="Wu L."/>
            <person name="Ma J."/>
        </authorList>
    </citation>
    <scope>NUCLEOTIDE SEQUENCE [LARGE SCALE GENOMIC DNA]</scope>
    <source>
        <strain evidence="7">CGMCC 1.10363</strain>
    </source>
</reference>
<sequence length="384" mass="40059">MPDREALRDVGFREVLVDLDAVTSNVRALREVTATEHFVAVVKARAYGHGALPVARAALAGGADWLGVATIAEALELRGNGIDAPTLAWLHAPDEDFGPAIEAAVSIGVSTVAQLSAIAAAAGRAGRQASVQLKLDTGLSRNGLPRDVWPEALRVAAELENEGRIRVDGVFTHLSNASLADDTAALTLFDEGVALARAAGLDPALVHAAASAAALRQPEARYNTVRIGLAIYGLSPFQDTAGARALGLRPAMTVRGRVANVKRVPAGSGVSYDYTYRTERETTLALIPFGYGDGVPRAASNLAPVWIGGKVYTISGRVAMDQFLVDVGDSPVSIGDPVVLFGDAGDGFPAVEEWARAAGTINWEIVTRIGGRATGVWVTGNPVD</sequence>
<comment type="function">
    <text evidence="4">Catalyzes the interconversion of L-alanine and D-alanine. May also act on other amino acids.</text>
</comment>
<dbReference type="InterPro" id="IPR001608">
    <property type="entry name" value="Ala_racemase_N"/>
</dbReference>
<dbReference type="Gene3D" id="3.20.20.10">
    <property type="entry name" value="Alanine racemase"/>
    <property type="match status" value="1"/>
</dbReference>
<evidence type="ECO:0000313" key="6">
    <source>
        <dbReference type="EMBL" id="MFC4242380.1"/>
    </source>
</evidence>
<keyword evidence="2 4" id="KW-0663">Pyridoxal phosphate</keyword>
<feature type="domain" description="Alanine racemase C-terminal" evidence="5">
    <location>
        <begin position="251"/>
        <end position="378"/>
    </location>
</feature>
<evidence type="ECO:0000256" key="2">
    <source>
        <dbReference type="ARBA" id="ARBA00022898"/>
    </source>
</evidence>
<evidence type="ECO:0000256" key="4">
    <source>
        <dbReference type="HAMAP-Rule" id="MF_01201"/>
    </source>
</evidence>
<dbReference type="Pfam" id="PF01168">
    <property type="entry name" value="Ala_racemase_N"/>
    <property type="match status" value="1"/>
</dbReference>
<name>A0ABV8Q1Y4_9MICO</name>
<evidence type="ECO:0000256" key="1">
    <source>
        <dbReference type="ARBA" id="ARBA00001933"/>
    </source>
</evidence>
<dbReference type="Pfam" id="PF00842">
    <property type="entry name" value="Ala_racemase_C"/>
    <property type="match status" value="1"/>
</dbReference>
<dbReference type="InterPro" id="IPR011079">
    <property type="entry name" value="Ala_racemase_C"/>
</dbReference>
<dbReference type="RefSeq" id="WP_390227366.1">
    <property type="nucleotide sequence ID" value="NZ_JBHSCN010000002.1"/>
</dbReference>
<protein>
    <recommendedName>
        <fullName evidence="4">Alanine racemase</fullName>
        <ecNumber evidence="4">5.1.1.1</ecNumber>
    </recommendedName>
</protein>
<feature type="modified residue" description="N6-(pyridoxal phosphate)lysine" evidence="4">
    <location>
        <position position="43"/>
    </location>
</feature>
<dbReference type="PRINTS" id="PR00992">
    <property type="entry name" value="ALARACEMASE"/>
</dbReference>
<dbReference type="InterPro" id="IPR029066">
    <property type="entry name" value="PLP-binding_barrel"/>
</dbReference>
<dbReference type="SUPFAM" id="SSF50621">
    <property type="entry name" value="Alanine racemase C-terminal domain-like"/>
    <property type="match status" value="1"/>
</dbReference>
<keyword evidence="3 4" id="KW-0413">Isomerase</keyword>
<dbReference type="Gene3D" id="2.40.37.10">
    <property type="entry name" value="Lyase, Ornithine Decarboxylase, Chain A, domain 1"/>
    <property type="match status" value="1"/>
</dbReference>
<dbReference type="EMBL" id="JBHSCN010000002">
    <property type="protein sequence ID" value="MFC4242380.1"/>
    <property type="molecule type" value="Genomic_DNA"/>
</dbReference>
<dbReference type="NCBIfam" id="TIGR00492">
    <property type="entry name" value="alr"/>
    <property type="match status" value="1"/>
</dbReference>
<evidence type="ECO:0000313" key="7">
    <source>
        <dbReference type="Proteomes" id="UP001595900"/>
    </source>
</evidence>
<dbReference type="GO" id="GO:0008784">
    <property type="term" value="F:alanine racemase activity"/>
    <property type="evidence" value="ECO:0007669"/>
    <property type="project" value="UniProtKB-EC"/>
</dbReference>
<dbReference type="Proteomes" id="UP001595900">
    <property type="component" value="Unassembled WGS sequence"/>
</dbReference>
<dbReference type="HAMAP" id="MF_01201">
    <property type="entry name" value="Ala_racemase"/>
    <property type="match status" value="1"/>
</dbReference>
<dbReference type="PANTHER" id="PTHR30511">
    <property type="entry name" value="ALANINE RACEMASE"/>
    <property type="match status" value="1"/>
</dbReference>
<feature type="active site" description="Proton acceptor; specific for L-alanine" evidence="4">
    <location>
        <position position="272"/>
    </location>
</feature>
<dbReference type="InterPro" id="IPR000821">
    <property type="entry name" value="Ala_racemase"/>
</dbReference>
<comment type="similarity">
    <text evidence="4">Belongs to the alanine racemase family.</text>
</comment>
<gene>
    <name evidence="6" type="primary">alr</name>
    <name evidence="6" type="ORF">ACFOYW_03265</name>
</gene>
<keyword evidence="7" id="KW-1185">Reference proteome</keyword>
<dbReference type="PANTHER" id="PTHR30511:SF0">
    <property type="entry name" value="ALANINE RACEMASE, CATABOLIC-RELATED"/>
    <property type="match status" value="1"/>
</dbReference>
<accession>A0ABV8Q1Y4</accession>
<dbReference type="CDD" id="cd00430">
    <property type="entry name" value="PLPDE_III_AR"/>
    <property type="match status" value="1"/>
</dbReference>
<proteinExistence type="inferred from homology"/>
<comment type="cofactor">
    <cofactor evidence="1 4">
        <name>pyridoxal 5'-phosphate</name>
        <dbReference type="ChEBI" id="CHEBI:597326"/>
    </cofactor>
</comment>
<comment type="catalytic activity">
    <reaction evidence="4">
        <text>L-alanine = D-alanine</text>
        <dbReference type="Rhea" id="RHEA:20249"/>
        <dbReference type="ChEBI" id="CHEBI:57416"/>
        <dbReference type="ChEBI" id="CHEBI:57972"/>
        <dbReference type="EC" id="5.1.1.1"/>
    </reaction>
</comment>
<evidence type="ECO:0000259" key="5">
    <source>
        <dbReference type="SMART" id="SM01005"/>
    </source>
</evidence>
<dbReference type="EC" id="5.1.1.1" evidence="4"/>
<evidence type="ECO:0000256" key="3">
    <source>
        <dbReference type="ARBA" id="ARBA00023235"/>
    </source>
</evidence>
<comment type="caution">
    <text evidence="6">The sequence shown here is derived from an EMBL/GenBank/DDBJ whole genome shotgun (WGS) entry which is preliminary data.</text>
</comment>
<feature type="binding site" evidence="4">
    <location>
        <position position="320"/>
    </location>
    <ligand>
        <name>substrate</name>
    </ligand>
</feature>
<dbReference type="SMART" id="SM01005">
    <property type="entry name" value="Ala_racemase_C"/>
    <property type="match status" value="1"/>
</dbReference>
<feature type="active site" description="Proton acceptor; specific for D-alanine" evidence="4">
    <location>
        <position position="43"/>
    </location>
</feature>